<keyword evidence="3" id="KW-0067">ATP-binding</keyword>
<evidence type="ECO:0000313" key="3">
    <source>
        <dbReference type="EMBL" id="MCC3145140.1"/>
    </source>
</evidence>
<reference evidence="3 4" key="1">
    <citation type="submission" date="2021-10" db="EMBL/GenBank/DDBJ databases">
        <authorList>
            <person name="Grouzdev D.S."/>
            <person name="Pantiukh K.S."/>
            <person name="Krutkina M.S."/>
        </authorList>
    </citation>
    <scope>NUCLEOTIDE SEQUENCE [LARGE SCALE GENOMIC DNA]</scope>
    <source>
        <strain evidence="3 4">Z-7514</strain>
    </source>
</reference>
<keyword evidence="3" id="KW-0347">Helicase</keyword>
<dbReference type="Gene3D" id="3.30.870.10">
    <property type="entry name" value="Endonuclease Chain A"/>
    <property type="match status" value="1"/>
</dbReference>
<dbReference type="Pfam" id="PF04851">
    <property type="entry name" value="ResIII"/>
    <property type="match status" value="1"/>
</dbReference>
<dbReference type="SUPFAM" id="SSF56024">
    <property type="entry name" value="Phospholipase D/nuclease"/>
    <property type="match status" value="1"/>
</dbReference>
<dbReference type="RefSeq" id="WP_229345662.1">
    <property type="nucleotide sequence ID" value="NZ_JAJFAT010000009.1"/>
</dbReference>
<dbReference type="EMBL" id="JAJFAT010000009">
    <property type="protein sequence ID" value="MCC3145140.1"/>
    <property type="molecule type" value="Genomic_DNA"/>
</dbReference>
<dbReference type="InterPro" id="IPR025202">
    <property type="entry name" value="PLD-like_dom"/>
</dbReference>
<dbReference type="PANTHER" id="PTHR47396:SF1">
    <property type="entry name" value="ATP-DEPENDENT HELICASE IRC3-RELATED"/>
    <property type="match status" value="1"/>
</dbReference>
<dbReference type="InterPro" id="IPR006935">
    <property type="entry name" value="Helicase/UvrB_N"/>
</dbReference>
<dbReference type="InterPro" id="IPR050742">
    <property type="entry name" value="Helicase_Restrict-Modif_Enz"/>
</dbReference>
<feature type="domain" description="Helicase ATP-binding" evidence="1">
    <location>
        <begin position="213"/>
        <end position="362"/>
    </location>
</feature>
<feature type="domain" description="Helicase C-terminal" evidence="2">
    <location>
        <begin position="404"/>
        <end position="578"/>
    </location>
</feature>
<dbReference type="Proteomes" id="UP001199296">
    <property type="component" value="Unassembled WGS sequence"/>
</dbReference>
<dbReference type="InterPro" id="IPR027417">
    <property type="entry name" value="P-loop_NTPase"/>
</dbReference>
<gene>
    <name evidence="3" type="ORF">LJ207_07365</name>
</gene>
<dbReference type="GO" id="GO:0003677">
    <property type="term" value="F:DNA binding"/>
    <property type="evidence" value="ECO:0007669"/>
    <property type="project" value="InterPro"/>
</dbReference>
<dbReference type="Pfam" id="PF13091">
    <property type="entry name" value="PLDc_2"/>
    <property type="match status" value="1"/>
</dbReference>
<dbReference type="CDD" id="cd18032">
    <property type="entry name" value="DEXHc_RE_I_III_res"/>
    <property type="match status" value="1"/>
</dbReference>
<evidence type="ECO:0000313" key="4">
    <source>
        <dbReference type="Proteomes" id="UP001199296"/>
    </source>
</evidence>
<dbReference type="CDD" id="cd18799">
    <property type="entry name" value="SF2_C_EcoAI-like"/>
    <property type="match status" value="1"/>
</dbReference>
<accession>A0AAW4WZQ3</accession>
<name>A0AAW4WZQ3_9FIRM</name>
<organism evidence="3 4">
    <name type="scientific">Halanaerobium polyolivorans</name>
    <dbReference type="NCBI Taxonomy" id="2886943"/>
    <lineage>
        <taxon>Bacteria</taxon>
        <taxon>Bacillati</taxon>
        <taxon>Bacillota</taxon>
        <taxon>Clostridia</taxon>
        <taxon>Halanaerobiales</taxon>
        <taxon>Halanaerobiaceae</taxon>
        <taxon>Halanaerobium</taxon>
    </lineage>
</organism>
<keyword evidence="4" id="KW-1185">Reference proteome</keyword>
<dbReference type="GO" id="GO:0004386">
    <property type="term" value="F:helicase activity"/>
    <property type="evidence" value="ECO:0007669"/>
    <property type="project" value="UniProtKB-KW"/>
</dbReference>
<proteinExistence type="predicted"/>
<keyword evidence="3" id="KW-0547">Nucleotide-binding</keyword>
<dbReference type="PANTHER" id="PTHR47396">
    <property type="entry name" value="TYPE I RESTRICTION ENZYME ECOKI R PROTEIN"/>
    <property type="match status" value="1"/>
</dbReference>
<dbReference type="Gene3D" id="3.40.50.300">
    <property type="entry name" value="P-loop containing nucleotide triphosphate hydrolases"/>
    <property type="match status" value="2"/>
</dbReference>
<evidence type="ECO:0000259" key="1">
    <source>
        <dbReference type="PROSITE" id="PS51192"/>
    </source>
</evidence>
<dbReference type="SMART" id="SM00487">
    <property type="entry name" value="DEXDc"/>
    <property type="match status" value="1"/>
</dbReference>
<dbReference type="InterPro" id="IPR014001">
    <property type="entry name" value="Helicase_ATP-bd"/>
</dbReference>
<dbReference type="Pfam" id="PF00271">
    <property type="entry name" value="Helicase_C"/>
    <property type="match status" value="1"/>
</dbReference>
<dbReference type="AlphaFoldDB" id="A0AAW4WZQ3"/>
<dbReference type="GO" id="GO:0005524">
    <property type="term" value="F:ATP binding"/>
    <property type="evidence" value="ECO:0007669"/>
    <property type="project" value="InterPro"/>
</dbReference>
<keyword evidence="3" id="KW-0378">Hydrolase</keyword>
<dbReference type="PROSITE" id="PS51194">
    <property type="entry name" value="HELICASE_CTER"/>
    <property type="match status" value="1"/>
</dbReference>
<protein>
    <submittedName>
        <fullName evidence="3">DEAD/DEAH box helicase family protein</fullName>
    </submittedName>
</protein>
<dbReference type="InterPro" id="IPR001650">
    <property type="entry name" value="Helicase_C-like"/>
</dbReference>
<sequence>MINAITGRDIHLYQSLIKELKKAEEIKIIVSFLRESGAQLLVRDLKKQAFKGADIKILTSKYLNITEPSAIYLLKNELGDLAEIRFFNDEEISFHPKAYFFENESEKVLFVGSSNISFSALHAGIEWNYRLEEEKDQKAFNDFLTEFKDLYNNYSIPISDKVLKKYAADWKKPSISREIDKKDYIQKTKKQLLDKEKPQPRGAQIDALYELDLARKEGVSEGVVAAATGVGKTYLAAFDSLEYDKVLFVAHREEILQQAADTYLALDPQKNISFFDGKNKNKNGEVVFASIQTLHKEQYLEEYFSQAEFNYIIIDEFHHAAADSYLSILNYFEADFMLGLTATPYRMDNKDIFELCNNNLIFDIDLRTAINRDLLVPFKYFGIYDQEVNYEEIDYQNGKYNSKELEKALSTHKRADLILENYRKHAGDRTLGFCASIKHAKYMADYFKQNQIKAVCVHSSTEKDPNFMDRKKAVAKLDKNEIDIIFAVDIFNEGVDIPSLDTVLFLRPTESYVVFLQQLGRGLRKYPNKEYLKVLDFIGNYKRAHYLPLLLSGQNPMEIDNKRYQSSEDFEYPELCQVNLDLRLINLFDKMKENDPLETRMKDEYFRLKDYLDRRPMRLDLYNGSDIEIKNYLNSSYYEKGYLRFLAEIGEINKTEKSWLNTIVEEFLLELENTRMNKLYKIPVLLSLLEDGELKAEAKMEKVGLSFMNFYKDDKRFQKDLNNKKHKGWQQWDKKRFIREARINPVKYLSKRKYFIHDEVNKKFLLHREIKKFLSYELSRHFKDIVNFRKMQYYNKRLKNI</sequence>
<dbReference type="PROSITE" id="PS51192">
    <property type="entry name" value="HELICASE_ATP_BIND_1"/>
    <property type="match status" value="1"/>
</dbReference>
<dbReference type="GO" id="GO:0005829">
    <property type="term" value="C:cytosol"/>
    <property type="evidence" value="ECO:0007669"/>
    <property type="project" value="TreeGrafter"/>
</dbReference>
<comment type="caution">
    <text evidence="3">The sequence shown here is derived from an EMBL/GenBank/DDBJ whole genome shotgun (WGS) entry which is preliminary data.</text>
</comment>
<dbReference type="SUPFAM" id="SSF52540">
    <property type="entry name" value="P-loop containing nucleoside triphosphate hydrolases"/>
    <property type="match status" value="1"/>
</dbReference>
<dbReference type="SMART" id="SM00490">
    <property type="entry name" value="HELICc"/>
    <property type="match status" value="1"/>
</dbReference>
<dbReference type="GO" id="GO:0016787">
    <property type="term" value="F:hydrolase activity"/>
    <property type="evidence" value="ECO:0007669"/>
    <property type="project" value="InterPro"/>
</dbReference>
<evidence type="ECO:0000259" key="2">
    <source>
        <dbReference type="PROSITE" id="PS51194"/>
    </source>
</evidence>